<evidence type="ECO:0008006" key="4">
    <source>
        <dbReference type="Google" id="ProtNLM"/>
    </source>
</evidence>
<sequence length="167" mass="18295">MLFPVVLTLAASCSAWSVPRKVDEARQALLIPYVYSFSPSGRPGPVNVTDAATSDETQCQVQYGPCAWSGERPPEVPKPDAPSPAKCQNEDFTFWFSKFDSMRNFSLEITHIYHDKDSGSDVVHIGDSGWINADLTRDRGYSFVCGGSGVCSMSFRNQTDPLVASFA</sequence>
<name>A0ABR1S6M7_9PEZI</name>
<proteinExistence type="predicted"/>
<reference evidence="2 3" key="1">
    <citation type="submission" date="2023-01" db="EMBL/GenBank/DDBJ databases">
        <title>Analysis of 21 Apiospora genomes using comparative genomics revels a genus with tremendous synthesis potential of carbohydrate active enzymes and secondary metabolites.</title>
        <authorList>
            <person name="Sorensen T."/>
        </authorList>
    </citation>
    <scope>NUCLEOTIDE SEQUENCE [LARGE SCALE GENOMIC DNA]</scope>
    <source>
        <strain evidence="2 3">CBS 20057</strain>
    </source>
</reference>
<comment type="caution">
    <text evidence="2">The sequence shown here is derived from an EMBL/GenBank/DDBJ whole genome shotgun (WGS) entry which is preliminary data.</text>
</comment>
<evidence type="ECO:0000256" key="1">
    <source>
        <dbReference type="SAM" id="SignalP"/>
    </source>
</evidence>
<accession>A0ABR1S6M7</accession>
<evidence type="ECO:0000313" key="2">
    <source>
        <dbReference type="EMBL" id="KAK8027441.1"/>
    </source>
</evidence>
<gene>
    <name evidence="2" type="ORF">PG991_004497</name>
</gene>
<organism evidence="2 3">
    <name type="scientific">Apiospora marii</name>
    <dbReference type="NCBI Taxonomy" id="335849"/>
    <lineage>
        <taxon>Eukaryota</taxon>
        <taxon>Fungi</taxon>
        <taxon>Dikarya</taxon>
        <taxon>Ascomycota</taxon>
        <taxon>Pezizomycotina</taxon>
        <taxon>Sordariomycetes</taxon>
        <taxon>Xylariomycetidae</taxon>
        <taxon>Amphisphaeriales</taxon>
        <taxon>Apiosporaceae</taxon>
        <taxon>Apiospora</taxon>
    </lineage>
</organism>
<dbReference type="EMBL" id="JAQQWI010000007">
    <property type="protein sequence ID" value="KAK8027441.1"/>
    <property type="molecule type" value="Genomic_DNA"/>
</dbReference>
<feature type="chain" id="PRO_5046301938" description="AA1-like domain-containing protein" evidence="1">
    <location>
        <begin position="16"/>
        <end position="167"/>
    </location>
</feature>
<feature type="signal peptide" evidence="1">
    <location>
        <begin position="1"/>
        <end position="15"/>
    </location>
</feature>
<dbReference type="Proteomes" id="UP001396898">
    <property type="component" value="Unassembled WGS sequence"/>
</dbReference>
<evidence type="ECO:0000313" key="3">
    <source>
        <dbReference type="Proteomes" id="UP001396898"/>
    </source>
</evidence>
<protein>
    <recommendedName>
        <fullName evidence="4">AA1-like domain-containing protein</fullName>
    </recommendedName>
</protein>
<keyword evidence="3" id="KW-1185">Reference proteome</keyword>
<keyword evidence="1" id="KW-0732">Signal</keyword>